<accession>A0A4R5DJI6</accession>
<keyword evidence="5" id="KW-1185">Reference proteome</keyword>
<gene>
    <name evidence="4" type="ORF">E1269_10875</name>
</gene>
<dbReference type="EMBL" id="SMKZ01000012">
    <property type="protein sequence ID" value="TDE10975.1"/>
    <property type="molecule type" value="Genomic_DNA"/>
</dbReference>
<evidence type="ECO:0000259" key="3">
    <source>
        <dbReference type="PROSITE" id="PS50977"/>
    </source>
</evidence>
<dbReference type="InterPro" id="IPR009057">
    <property type="entry name" value="Homeodomain-like_sf"/>
</dbReference>
<name>A0A4R5DJI6_9ACTN</name>
<dbReference type="PANTHER" id="PTHR30055">
    <property type="entry name" value="HTH-TYPE TRANSCRIPTIONAL REGULATOR RUTR"/>
    <property type="match status" value="1"/>
</dbReference>
<dbReference type="Proteomes" id="UP000294739">
    <property type="component" value="Unassembled WGS sequence"/>
</dbReference>
<dbReference type="PROSITE" id="PS50977">
    <property type="entry name" value="HTH_TETR_2"/>
    <property type="match status" value="1"/>
</dbReference>
<evidence type="ECO:0000256" key="1">
    <source>
        <dbReference type="ARBA" id="ARBA00023125"/>
    </source>
</evidence>
<dbReference type="Pfam" id="PF00440">
    <property type="entry name" value="TetR_N"/>
    <property type="match status" value="1"/>
</dbReference>
<evidence type="ECO:0000256" key="2">
    <source>
        <dbReference type="PROSITE-ProRule" id="PRU00335"/>
    </source>
</evidence>
<dbReference type="Gene3D" id="1.10.357.10">
    <property type="entry name" value="Tetracycline Repressor, domain 2"/>
    <property type="match status" value="1"/>
</dbReference>
<dbReference type="GO" id="GO:0003700">
    <property type="term" value="F:DNA-binding transcription factor activity"/>
    <property type="evidence" value="ECO:0007669"/>
    <property type="project" value="TreeGrafter"/>
</dbReference>
<feature type="domain" description="HTH tetR-type" evidence="3">
    <location>
        <begin position="13"/>
        <end position="73"/>
    </location>
</feature>
<dbReference type="GO" id="GO:0000976">
    <property type="term" value="F:transcription cis-regulatory region binding"/>
    <property type="evidence" value="ECO:0007669"/>
    <property type="project" value="TreeGrafter"/>
</dbReference>
<dbReference type="InterPro" id="IPR050109">
    <property type="entry name" value="HTH-type_TetR-like_transc_reg"/>
</dbReference>
<dbReference type="InterPro" id="IPR001647">
    <property type="entry name" value="HTH_TetR"/>
</dbReference>
<organism evidence="4 5">
    <name type="scientific">Jiangella asiatica</name>
    <dbReference type="NCBI Taxonomy" id="2530372"/>
    <lineage>
        <taxon>Bacteria</taxon>
        <taxon>Bacillati</taxon>
        <taxon>Actinomycetota</taxon>
        <taxon>Actinomycetes</taxon>
        <taxon>Jiangellales</taxon>
        <taxon>Jiangellaceae</taxon>
        <taxon>Jiangella</taxon>
    </lineage>
</organism>
<dbReference type="AlphaFoldDB" id="A0A4R5DJI6"/>
<dbReference type="InParanoid" id="A0A4R5DJI6"/>
<protein>
    <submittedName>
        <fullName evidence="4">TetR/AcrR family transcriptional regulator</fullName>
    </submittedName>
</protein>
<sequence>MSTVEARQRIPAAERRQQMLAAASVVFGERGYAAATTDQIAAAAGVSQAYVVRVFGGKENLFVEVARRAIDRITTAFRGAIAESNSTGSDDPKPVEARLGEAYIDLIADRGILLSLLQIFSLGHDPVIGPIGREGFLSIYRVVRDEAGLAPADASRFMSEGMMINTVLALQLQESPDPDAAEMVTEVCGGDLGRFRSLAGTYPTT</sequence>
<reference evidence="4 5" key="1">
    <citation type="submission" date="2019-03" db="EMBL/GenBank/DDBJ databases">
        <title>Draft genome sequences of novel Actinobacteria.</title>
        <authorList>
            <person name="Sahin N."/>
            <person name="Ay H."/>
            <person name="Saygin H."/>
        </authorList>
    </citation>
    <scope>NUCLEOTIDE SEQUENCE [LARGE SCALE GENOMIC DNA]</scope>
    <source>
        <strain evidence="4 5">5K138</strain>
    </source>
</reference>
<evidence type="ECO:0000313" key="5">
    <source>
        <dbReference type="Proteomes" id="UP000294739"/>
    </source>
</evidence>
<feature type="DNA-binding region" description="H-T-H motif" evidence="2">
    <location>
        <begin position="36"/>
        <end position="55"/>
    </location>
</feature>
<evidence type="ECO:0000313" key="4">
    <source>
        <dbReference type="EMBL" id="TDE10975.1"/>
    </source>
</evidence>
<proteinExistence type="predicted"/>
<dbReference type="PRINTS" id="PR00455">
    <property type="entry name" value="HTHTETR"/>
</dbReference>
<dbReference type="SUPFAM" id="SSF46689">
    <property type="entry name" value="Homeodomain-like"/>
    <property type="match status" value="1"/>
</dbReference>
<dbReference type="PANTHER" id="PTHR30055:SF146">
    <property type="entry name" value="HTH-TYPE TRANSCRIPTIONAL DUAL REGULATOR CECR"/>
    <property type="match status" value="1"/>
</dbReference>
<comment type="caution">
    <text evidence="4">The sequence shown here is derived from an EMBL/GenBank/DDBJ whole genome shotgun (WGS) entry which is preliminary data.</text>
</comment>
<keyword evidence="1 2" id="KW-0238">DNA-binding</keyword>
<dbReference type="OrthoDB" id="3691941at2"/>